<dbReference type="Gene3D" id="1.10.101.10">
    <property type="entry name" value="PGBD-like superfamily/PGBD"/>
    <property type="match status" value="1"/>
</dbReference>
<dbReference type="SMART" id="SM00671">
    <property type="entry name" value="SEL1"/>
    <property type="match status" value="4"/>
</dbReference>
<dbReference type="InterPro" id="IPR002477">
    <property type="entry name" value="Peptidoglycan-bd-like"/>
</dbReference>
<dbReference type="InterPro" id="IPR036366">
    <property type="entry name" value="PGBDSf"/>
</dbReference>
<protein>
    <recommendedName>
        <fullName evidence="2">Peptidoglycan binding-like domain-containing protein</fullName>
    </recommendedName>
</protein>
<feature type="region of interest" description="Disordered" evidence="1">
    <location>
        <begin position="713"/>
        <end position="752"/>
    </location>
</feature>
<dbReference type="InterPro" id="IPR052945">
    <property type="entry name" value="Mitotic_Regulator"/>
</dbReference>
<organism evidence="3 4">
    <name type="scientific">Fulvimarina endophytica</name>
    <dbReference type="NCBI Taxonomy" id="2293836"/>
    <lineage>
        <taxon>Bacteria</taxon>
        <taxon>Pseudomonadati</taxon>
        <taxon>Pseudomonadota</taxon>
        <taxon>Alphaproteobacteria</taxon>
        <taxon>Hyphomicrobiales</taxon>
        <taxon>Aurantimonadaceae</taxon>
        <taxon>Fulvimarina</taxon>
    </lineage>
</organism>
<sequence length="1285" mass="138162">MKQSPATNGKGQNALADLTRTLEALENRLSRVSQPRPASAPAPRAQAPDIGVQSERRAISQGRPANRRPDLADAVSQIVMRQKLLDEAPRPSQVSRSGSSSQVALRAYGNARTEGAFAPRPTRRPARKQDRTVGDLRAELDLLREELTRNMSSDVGFQIEDMRDALIDLQAAVSQNTRPSVLHDEIARLHGRLDQMERSGIDSSVIADMRTQLDDIDDYLDRRSLAGISAPRLEGRREMRLGGGDDRAGLKAEIERLRASMSHLASEDHLRAIEQRWIDFEERFVSEVGSQDRTAELTERMMAEIGNLRDQMRDIASEQSARVSNDLLKGVDSRFAPRDEMDASFERIAERIGKLEETLSLLPETLSLDGIDRRVETLSSAIEAISSQLKTDDRGEARFAQIDQRLDEVIQSIATLSEKAAEIDPAPVQRIEERMQALAERVDEIASDGSVALLAEKIAELNGRFDSFEASEPGALFTEQFGRLNSRLDELVEQNGIRHEDMEAIEARLSSLAERIEKQIATPVEDGAAISSLESQVGRLTQILNSTSFSVSADIEYRLSEVEKRVEENAEQIFVAAKSAADEAVRQMLQQGDLQQSEHVAKLTEELDRLQKLSTDSHVRSTDFYEAVNAALNRLIQRIDAIERDFDTSLKDDAPAAEDLGDSDVVAGPSTDDRIVADAAGETDGAMNVKLAAAGVSGATGLHALIQRSFPKRQASEPAFEAEEDEAVSRTADASQKDTQDENGAIDPADLLDSDEANRPLAIGSGAPDIAALLARVRNQKAEAKTQSGENTKADFIAAARRAALAAAEEAEGFNTNEVEDRSKRGLAETISRRRKPVMLAAGAVLLTLLALPVGKIIAERVELFPEQPVVETADKQTNGTEVAAAATDPAPAATATATASEPSAAPVVAAADPRPVAAETASAAGAAMSKARDNAQIGVSNEAERQVAATAPSIQPSSSDAAAASPMSTVAFTPEAPVRQAGPTVEAAGQNFDDQVAALPEGIAPAALLDAAKAGDPKALFEIGLRLMEGRAVTANPAEAATWFQRSAELGFVPAQYSMGTLYEKGNGVERNPIASRDWYLKAAEAGNVRAMHNLAVLYATGVDGKSEPKLAADWFIKAAEHGMTDSQYNLGILFARGAGVDQNLVASYKWFSIVGASGDQDAIAKRDEIAKSLTPEQLEAAKTSVATFKVAERDPSANTVDIPEAWAASPDKPTTTASVDMSRAIRNIQAILGKLGYDAGMPDGIVGDRTTKAIVEFQKDAGLDANGRIDEALIRALLERKDS</sequence>
<dbReference type="InterPro" id="IPR006597">
    <property type="entry name" value="Sel1-like"/>
</dbReference>
<feature type="region of interest" description="Disordered" evidence="1">
    <location>
        <begin position="1"/>
        <end position="72"/>
    </location>
</feature>
<dbReference type="InterPro" id="IPR011990">
    <property type="entry name" value="TPR-like_helical_dom_sf"/>
</dbReference>
<evidence type="ECO:0000313" key="4">
    <source>
        <dbReference type="Proteomes" id="UP000264310"/>
    </source>
</evidence>
<proteinExistence type="predicted"/>
<evidence type="ECO:0000313" key="3">
    <source>
        <dbReference type="EMBL" id="RFC63572.1"/>
    </source>
</evidence>
<dbReference type="InterPro" id="IPR036365">
    <property type="entry name" value="PGBD-like_sf"/>
</dbReference>
<gene>
    <name evidence="3" type="ORF">DYI37_11185</name>
</gene>
<dbReference type="EMBL" id="QURL01000004">
    <property type="protein sequence ID" value="RFC63572.1"/>
    <property type="molecule type" value="Genomic_DNA"/>
</dbReference>
<dbReference type="SUPFAM" id="SSF47090">
    <property type="entry name" value="PGBD-like"/>
    <property type="match status" value="1"/>
</dbReference>
<dbReference type="PANTHER" id="PTHR43628:SF1">
    <property type="entry name" value="CHITIN SYNTHASE REGULATORY FACTOR 2-RELATED"/>
    <property type="match status" value="1"/>
</dbReference>
<keyword evidence="4" id="KW-1185">Reference proteome</keyword>
<dbReference type="PANTHER" id="PTHR43628">
    <property type="entry name" value="ACTIVATOR OF C KINASE PROTEIN 1-RELATED"/>
    <property type="match status" value="1"/>
</dbReference>
<dbReference type="Proteomes" id="UP000264310">
    <property type="component" value="Unassembled WGS sequence"/>
</dbReference>
<feature type="compositionally biased region" description="Polar residues" evidence="1">
    <location>
        <begin position="1"/>
        <end position="11"/>
    </location>
</feature>
<reference evidence="3 4" key="1">
    <citation type="submission" date="2018-08" db="EMBL/GenBank/DDBJ databases">
        <title>Fulvimarina sp. 85, whole genome shotgun sequence.</title>
        <authorList>
            <person name="Tuo L."/>
        </authorList>
    </citation>
    <scope>NUCLEOTIDE SEQUENCE [LARGE SCALE GENOMIC DNA]</scope>
    <source>
        <strain evidence="3 4">85</strain>
    </source>
</reference>
<dbReference type="Pfam" id="PF01471">
    <property type="entry name" value="PG_binding_1"/>
    <property type="match status" value="1"/>
</dbReference>
<feature type="compositionally biased region" description="Low complexity" evidence="1">
    <location>
        <begin position="952"/>
        <end position="963"/>
    </location>
</feature>
<evidence type="ECO:0000259" key="2">
    <source>
        <dbReference type="Pfam" id="PF01471"/>
    </source>
</evidence>
<feature type="compositionally biased region" description="Low complexity" evidence="1">
    <location>
        <begin position="33"/>
        <end position="48"/>
    </location>
</feature>
<dbReference type="Gene3D" id="1.25.40.10">
    <property type="entry name" value="Tetratricopeptide repeat domain"/>
    <property type="match status" value="1"/>
</dbReference>
<dbReference type="Pfam" id="PF08238">
    <property type="entry name" value="Sel1"/>
    <property type="match status" value="4"/>
</dbReference>
<accession>A0A371X2X6</accession>
<feature type="domain" description="Peptidoglycan binding-like" evidence="2">
    <location>
        <begin position="1226"/>
        <end position="1279"/>
    </location>
</feature>
<feature type="compositionally biased region" description="Low complexity" evidence="1">
    <location>
        <begin position="881"/>
        <end position="912"/>
    </location>
</feature>
<feature type="region of interest" description="Disordered" evidence="1">
    <location>
        <begin position="873"/>
        <end position="912"/>
    </location>
</feature>
<name>A0A371X2X6_9HYPH</name>
<feature type="region of interest" description="Disordered" evidence="1">
    <location>
        <begin position="936"/>
        <end position="963"/>
    </location>
</feature>
<dbReference type="SUPFAM" id="SSF81901">
    <property type="entry name" value="HCP-like"/>
    <property type="match status" value="1"/>
</dbReference>
<comment type="caution">
    <text evidence="3">The sequence shown here is derived from an EMBL/GenBank/DDBJ whole genome shotgun (WGS) entry which is preliminary data.</text>
</comment>
<evidence type="ECO:0000256" key="1">
    <source>
        <dbReference type="SAM" id="MobiDB-lite"/>
    </source>
</evidence>